<evidence type="ECO:0000256" key="5">
    <source>
        <dbReference type="ARBA" id="ARBA00022982"/>
    </source>
</evidence>
<dbReference type="SUPFAM" id="SSF46626">
    <property type="entry name" value="Cytochrome c"/>
    <property type="match status" value="1"/>
</dbReference>
<sequence>MLISLFLFWAMPAVGDKVDDEVMINLAWDSGCFNCHDVHKTLRGPAWLDVAERYRGDDTAFERLVVKVREGGSGNWGTVSMSPNRRVPMEDIHTLVAWLLTLEE</sequence>
<protein>
    <recommendedName>
        <fullName evidence="1">Cytochrome c-551</fullName>
    </recommendedName>
    <alternativeName>
        <fullName evidence="7">Cytochrome c551</fullName>
    </alternativeName>
</protein>
<evidence type="ECO:0000256" key="4">
    <source>
        <dbReference type="ARBA" id="ARBA00022723"/>
    </source>
</evidence>
<keyword evidence="11" id="KW-1185">Reference proteome</keyword>
<dbReference type="GO" id="GO:0020037">
    <property type="term" value="F:heme binding"/>
    <property type="evidence" value="ECO:0007669"/>
    <property type="project" value="InterPro"/>
</dbReference>
<keyword evidence="2" id="KW-0813">Transport</keyword>
<dbReference type="InterPro" id="IPR036909">
    <property type="entry name" value="Cyt_c-like_dom_sf"/>
</dbReference>
<comment type="caution">
    <text evidence="10">The sequence shown here is derived from an EMBL/GenBank/DDBJ whole genome shotgun (WGS) entry which is preliminary data.</text>
</comment>
<keyword evidence="3 8" id="KW-0349">Heme</keyword>
<dbReference type="InterPro" id="IPR009056">
    <property type="entry name" value="Cyt_c-like_dom"/>
</dbReference>
<dbReference type="GO" id="GO:0005506">
    <property type="term" value="F:iron ion binding"/>
    <property type="evidence" value="ECO:0007669"/>
    <property type="project" value="InterPro"/>
</dbReference>
<evidence type="ECO:0000259" key="9">
    <source>
        <dbReference type="PROSITE" id="PS51007"/>
    </source>
</evidence>
<organism evidence="10 11">
    <name type="scientific">Thioalkalivibrio denitrificans</name>
    <dbReference type="NCBI Taxonomy" id="108003"/>
    <lineage>
        <taxon>Bacteria</taxon>
        <taxon>Pseudomonadati</taxon>
        <taxon>Pseudomonadota</taxon>
        <taxon>Gammaproteobacteria</taxon>
        <taxon>Chromatiales</taxon>
        <taxon>Ectothiorhodospiraceae</taxon>
        <taxon>Thioalkalivibrio</taxon>
    </lineage>
</organism>
<evidence type="ECO:0000256" key="2">
    <source>
        <dbReference type="ARBA" id="ARBA00022448"/>
    </source>
</evidence>
<evidence type="ECO:0000256" key="1">
    <source>
        <dbReference type="ARBA" id="ARBA00021020"/>
    </source>
</evidence>
<dbReference type="PRINTS" id="PR00606">
    <property type="entry name" value="CYTCHROMECID"/>
</dbReference>
<keyword evidence="4 8" id="KW-0479">Metal-binding</keyword>
<evidence type="ECO:0000256" key="6">
    <source>
        <dbReference type="ARBA" id="ARBA00023004"/>
    </source>
</evidence>
<keyword evidence="5" id="KW-0249">Electron transport</keyword>
<reference evidence="10 11" key="1">
    <citation type="submission" date="2017-02" db="EMBL/GenBank/DDBJ databases">
        <title>Genomic diversity within the haloalkaliphilic genus Thioalkalivibrio.</title>
        <authorList>
            <person name="Ahn A.-C."/>
            <person name="Meier-Kolthoff J."/>
            <person name="Overmars L."/>
            <person name="Richter M."/>
            <person name="Woyke T."/>
            <person name="Sorokin D.Y."/>
            <person name="Muyzer G."/>
        </authorList>
    </citation>
    <scope>NUCLEOTIDE SEQUENCE [LARGE SCALE GENOMIC DNA]</scope>
    <source>
        <strain evidence="10 11">ALJD</strain>
    </source>
</reference>
<name>A0A1V3ND55_9GAMM</name>
<evidence type="ECO:0000256" key="7">
    <source>
        <dbReference type="ARBA" id="ARBA00031244"/>
    </source>
</evidence>
<dbReference type="PROSITE" id="PS51007">
    <property type="entry name" value="CYTC"/>
    <property type="match status" value="1"/>
</dbReference>
<evidence type="ECO:0000313" key="11">
    <source>
        <dbReference type="Proteomes" id="UP000189462"/>
    </source>
</evidence>
<accession>A0A1V3ND55</accession>
<feature type="binding site" description="covalent" evidence="8">
    <location>
        <position position="32"/>
    </location>
    <ligand>
        <name>heme c</name>
        <dbReference type="ChEBI" id="CHEBI:61717"/>
    </ligand>
</feature>
<dbReference type="Proteomes" id="UP000189462">
    <property type="component" value="Unassembled WGS sequence"/>
</dbReference>
<dbReference type="EMBL" id="MVBK01000098">
    <property type="protein sequence ID" value="OOG22716.1"/>
    <property type="molecule type" value="Genomic_DNA"/>
</dbReference>
<gene>
    <name evidence="10" type="ORF">B1C78_14330</name>
</gene>
<evidence type="ECO:0000256" key="3">
    <source>
        <dbReference type="ARBA" id="ARBA00022617"/>
    </source>
</evidence>
<proteinExistence type="predicted"/>
<feature type="binding site" description="covalent" evidence="8">
    <location>
        <position position="36"/>
    </location>
    <ligand>
        <name>heme c</name>
        <dbReference type="ChEBI" id="CHEBI:61717"/>
    </ligand>
</feature>
<dbReference type="GO" id="GO:0009055">
    <property type="term" value="F:electron transfer activity"/>
    <property type="evidence" value="ECO:0007669"/>
    <property type="project" value="InterPro"/>
</dbReference>
<dbReference type="Gene3D" id="1.10.760.10">
    <property type="entry name" value="Cytochrome c-like domain"/>
    <property type="match status" value="1"/>
</dbReference>
<keyword evidence="6 8" id="KW-0408">Iron</keyword>
<dbReference type="AlphaFoldDB" id="A0A1V3ND55"/>
<evidence type="ECO:0000256" key="8">
    <source>
        <dbReference type="PIRSR" id="PIRSR602324-1"/>
    </source>
</evidence>
<dbReference type="Pfam" id="PF00034">
    <property type="entry name" value="Cytochrom_C"/>
    <property type="match status" value="1"/>
</dbReference>
<dbReference type="InterPro" id="IPR002324">
    <property type="entry name" value="Cyt_c_ID"/>
</dbReference>
<evidence type="ECO:0000313" key="10">
    <source>
        <dbReference type="EMBL" id="OOG22716.1"/>
    </source>
</evidence>
<feature type="domain" description="Cytochrome c" evidence="9">
    <location>
        <begin position="15"/>
        <end position="103"/>
    </location>
</feature>
<feature type="binding site" description="covalent" evidence="8">
    <location>
        <position position="81"/>
    </location>
    <ligand>
        <name>heme c</name>
        <dbReference type="ChEBI" id="CHEBI:61717"/>
    </ligand>
</feature>
<dbReference type="STRING" id="108003.B1C78_14330"/>
<comment type="PTM">
    <text evidence="8">Binds 1 heme c group covalently per subunit.</text>
</comment>